<organism evidence="1 2">
    <name type="scientific">Aquatica leii</name>
    <dbReference type="NCBI Taxonomy" id="1421715"/>
    <lineage>
        <taxon>Eukaryota</taxon>
        <taxon>Metazoa</taxon>
        <taxon>Ecdysozoa</taxon>
        <taxon>Arthropoda</taxon>
        <taxon>Hexapoda</taxon>
        <taxon>Insecta</taxon>
        <taxon>Pterygota</taxon>
        <taxon>Neoptera</taxon>
        <taxon>Endopterygota</taxon>
        <taxon>Coleoptera</taxon>
        <taxon>Polyphaga</taxon>
        <taxon>Elateriformia</taxon>
        <taxon>Elateroidea</taxon>
        <taxon>Lampyridae</taxon>
        <taxon>Luciolinae</taxon>
        <taxon>Aquatica</taxon>
    </lineage>
</organism>
<name>A0AAN7SKD7_9COLE</name>
<keyword evidence="2" id="KW-1185">Reference proteome</keyword>
<dbReference type="AlphaFoldDB" id="A0AAN7SKD7"/>
<evidence type="ECO:0000313" key="1">
    <source>
        <dbReference type="EMBL" id="KAK4883919.1"/>
    </source>
</evidence>
<evidence type="ECO:0000313" key="2">
    <source>
        <dbReference type="Proteomes" id="UP001353858"/>
    </source>
</evidence>
<reference evidence="2" key="1">
    <citation type="submission" date="2023-01" db="EMBL/GenBank/DDBJ databases">
        <title>Key to firefly adult light organ development and bioluminescence: homeobox transcription factors regulate luciferase expression and transportation to peroxisome.</title>
        <authorList>
            <person name="Fu X."/>
        </authorList>
    </citation>
    <scope>NUCLEOTIDE SEQUENCE [LARGE SCALE GENOMIC DNA]</scope>
</reference>
<dbReference type="EMBL" id="JARPUR010000001">
    <property type="protein sequence ID" value="KAK4883919.1"/>
    <property type="molecule type" value="Genomic_DNA"/>
</dbReference>
<dbReference type="Proteomes" id="UP001353858">
    <property type="component" value="Unassembled WGS sequence"/>
</dbReference>
<sequence length="97" mass="11191">MTYEKEDIHMVINEPKILRRGFFDVPELVSYFCCCGIRYIRTNTNTRTDLVAAVFGIALSMGRSMLPSMLPGVEAGSRVLFLLLRYQVHQDEHEYTD</sequence>
<proteinExistence type="predicted"/>
<protein>
    <submittedName>
        <fullName evidence="1">Uncharacterized protein</fullName>
    </submittedName>
</protein>
<comment type="caution">
    <text evidence="1">The sequence shown here is derived from an EMBL/GenBank/DDBJ whole genome shotgun (WGS) entry which is preliminary data.</text>
</comment>
<accession>A0AAN7SKD7</accession>
<gene>
    <name evidence="1" type="ORF">RN001_000190</name>
</gene>